<proteinExistence type="predicted"/>
<accession>X1J0L5</accession>
<comment type="caution">
    <text evidence="1">The sequence shown here is derived from an EMBL/GenBank/DDBJ whole genome shotgun (WGS) entry which is preliminary data.</text>
</comment>
<gene>
    <name evidence="1" type="ORF">S03H2_42136</name>
</gene>
<evidence type="ECO:0000313" key="1">
    <source>
        <dbReference type="EMBL" id="GAH75035.1"/>
    </source>
</evidence>
<evidence type="ECO:0008006" key="2">
    <source>
        <dbReference type="Google" id="ProtNLM"/>
    </source>
</evidence>
<dbReference type="EMBL" id="BARU01026209">
    <property type="protein sequence ID" value="GAH75035.1"/>
    <property type="molecule type" value="Genomic_DNA"/>
</dbReference>
<dbReference type="InterPro" id="IPR027417">
    <property type="entry name" value="P-loop_NTPase"/>
</dbReference>
<dbReference type="Gene3D" id="3.40.50.300">
    <property type="entry name" value="P-loop containing nucleotide triphosphate hydrolases"/>
    <property type="match status" value="1"/>
</dbReference>
<reference evidence="1" key="1">
    <citation type="journal article" date="2014" name="Front. Microbiol.">
        <title>High frequency of phylogenetically diverse reductive dehalogenase-homologous genes in deep subseafloor sedimentary metagenomes.</title>
        <authorList>
            <person name="Kawai M."/>
            <person name="Futagami T."/>
            <person name="Toyoda A."/>
            <person name="Takaki Y."/>
            <person name="Nishi S."/>
            <person name="Hori S."/>
            <person name="Arai W."/>
            <person name="Tsubouchi T."/>
            <person name="Morono Y."/>
            <person name="Uchiyama I."/>
            <person name="Ito T."/>
            <person name="Fujiyama A."/>
            <person name="Inagaki F."/>
            <person name="Takami H."/>
        </authorList>
    </citation>
    <scope>NUCLEOTIDE SEQUENCE</scope>
    <source>
        <strain evidence="1">Expedition CK06-06</strain>
    </source>
</reference>
<name>X1J0L5_9ZZZZ</name>
<organism evidence="1">
    <name type="scientific">marine sediment metagenome</name>
    <dbReference type="NCBI Taxonomy" id="412755"/>
    <lineage>
        <taxon>unclassified sequences</taxon>
        <taxon>metagenomes</taxon>
        <taxon>ecological metagenomes</taxon>
    </lineage>
</organism>
<sequence length="39" mass="4281">MNDLALEFINISKSFPGVQALKEVNIQIKKADVHAIVGE</sequence>
<protein>
    <recommendedName>
        <fullName evidence="2">ABC transporter domain-containing protein</fullName>
    </recommendedName>
</protein>
<dbReference type="AlphaFoldDB" id="X1J0L5"/>
<dbReference type="SUPFAM" id="SSF52540">
    <property type="entry name" value="P-loop containing nucleoside triphosphate hydrolases"/>
    <property type="match status" value="1"/>
</dbReference>